<feature type="region of interest" description="Disordered" evidence="7">
    <location>
        <begin position="297"/>
        <end position="346"/>
    </location>
</feature>
<keyword evidence="5" id="KW-0804">Transcription</keyword>
<dbReference type="EMBL" id="KD026060">
    <property type="protein sequence ID" value="EMS66886.1"/>
    <property type="molecule type" value="Genomic_DNA"/>
</dbReference>
<feature type="compositionally biased region" description="Low complexity" evidence="7">
    <location>
        <begin position="739"/>
        <end position="749"/>
    </location>
</feature>
<dbReference type="CDD" id="cd12203">
    <property type="entry name" value="GT1"/>
    <property type="match status" value="2"/>
</dbReference>
<feature type="compositionally biased region" description="Acidic residues" evidence="7">
    <location>
        <begin position="302"/>
        <end position="315"/>
    </location>
</feature>
<feature type="region of interest" description="Disordered" evidence="7">
    <location>
        <begin position="440"/>
        <end position="517"/>
    </location>
</feature>
<evidence type="ECO:0000256" key="1">
    <source>
        <dbReference type="ARBA" id="ARBA00004123"/>
    </source>
</evidence>
<dbReference type="PANTHER" id="PTHR21654:SF84">
    <property type="entry name" value="SI:DKEY-66I24.7"/>
    <property type="match status" value="1"/>
</dbReference>
<reference evidence="8" key="1">
    <citation type="journal article" date="2013" name="Nature">
        <title>Draft genome of the wheat A-genome progenitor Triticum urartu.</title>
        <authorList>
            <person name="Ling H.Q."/>
            <person name="Zhao S."/>
            <person name="Liu D."/>
            <person name="Wang J."/>
            <person name="Sun H."/>
            <person name="Zhang C."/>
            <person name="Fan H."/>
            <person name="Li D."/>
            <person name="Dong L."/>
            <person name="Tao Y."/>
            <person name="Gao C."/>
            <person name="Wu H."/>
            <person name="Li Y."/>
            <person name="Cui Y."/>
            <person name="Guo X."/>
            <person name="Zheng S."/>
            <person name="Wang B."/>
            <person name="Yu K."/>
            <person name="Liang Q."/>
            <person name="Yang W."/>
            <person name="Lou X."/>
            <person name="Chen J."/>
            <person name="Feng M."/>
            <person name="Jian J."/>
            <person name="Zhang X."/>
            <person name="Luo G."/>
            <person name="Jiang Y."/>
            <person name="Liu J."/>
            <person name="Wang Z."/>
            <person name="Sha Y."/>
            <person name="Zhang B."/>
            <person name="Wu H."/>
            <person name="Tang D."/>
            <person name="Shen Q."/>
            <person name="Xue P."/>
            <person name="Zou S."/>
            <person name="Wang X."/>
            <person name="Liu X."/>
            <person name="Wang F."/>
            <person name="Yang Y."/>
            <person name="An X."/>
            <person name="Dong Z."/>
            <person name="Zhang K."/>
            <person name="Zhang X."/>
            <person name="Luo M.C."/>
            <person name="Dvorak J."/>
            <person name="Tong Y."/>
            <person name="Wang J."/>
            <person name="Yang H."/>
            <person name="Li Z."/>
            <person name="Wang D."/>
            <person name="Zhang A."/>
            <person name="Wang J."/>
        </authorList>
    </citation>
    <scope>NUCLEOTIDE SEQUENCE</scope>
</reference>
<evidence type="ECO:0000313" key="8">
    <source>
        <dbReference type="EMBL" id="EMS66886.1"/>
    </source>
</evidence>
<feature type="compositionally biased region" description="Acidic residues" evidence="7">
    <location>
        <begin position="764"/>
        <end position="785"/>
    </location>
</feature>
<feature type="compositionally biased region" description="Gly residues" evidence="7">
    <location>
        <begin position="335"/>
        <end position="344"/>
    </location>
</feature>
<evidence type="ECO:0000256" key="5">
    <source>
        <dbReference type="ARBA" id="ARBA00023163"/>
    </source>
</evidence>
<feature type="compositionally biased region" description="Low complexity" evidence="7">
    <location>
        <begin position="827"/>
        <end position="844"/>
    </location>
</feature>
<dbReference type="FunFam" id="1.10.10.60:FF:000061">
    <property type="entry name" value="Trihelix transcription factor GT-2"/>
    <property type="match status" value="1"/>
</dbReference>
<feature type="region of interest" description="Disordered" evidence="7">
    <location>
        <begin position="529"/>
        <end position="553"/>
    </location>
</feature>
<dbReference type="STRING" id="4572.M8A4E9"/>
<feature type="region of interest" description="Disordered" evidence="7">
    <location>
        <begin position="676"/>
        <end position="850"/>
    </location>
</feature>
<dbReference type="GO" id="GO:0006355">
    <property type="term" value="P:regulation of DNA-templated transcription"/>
    <property type="evidence" value="ECO:0007669"/>
    <property type="project" value="UniProtKB-ARBA"/>
</dbReference>
<dbReference type="FunFam" id="1.10.10.60:FF:000092">
    <property type="entry name" value="Trihelix transcription factor GT-2"/>
    <property type="match status" value="1"/>
</dbReference>
<evidence type="ECO:0000256" key="2">
    <source>
        <dbReference type="ARBA" id="ARBA00022737"/>
    </source>
</evidence>
<keyword evidence="6" id="KW-0539">Nucleus</keyword>
<keyword evidence="4" id="KW-0238">DNA-binding</keyword>
<feature type="compositionally biased region" description="Pro residues" evidence="7">
    <location>
        <begin position="490"/>
        <end position="506"/>
    </location>
</feature>
<proteinExistence type="predicted"/>
<feature type="compositionally biased region" description="Pro residues" evidence="7">
    <location>
        <begin position="463"/>
        <end position="483"/>
    </location>
</feature>
<evidence type="ECO:0000256" key="3">
    <source>
        <dbReference type="ARBA" id="ARBA00023015"/>
    </source>
</evidence>
<feature type="region of interest" description="Disordered" evidence="7">
    <location>
        <begin position="648"/>
        <end position="667"/>
    </location>
</feature>
<feature type="compositionally biased region" description="Low complexity" evidence="7">
    <location>
        <begin position="795"/>
        <end position="806"/>
    </location>
</feature>
<feature type="compositionally biased region" description="Low complexity" evidence="7">
    <location>
        <begin position="507"/>
        <end position="516"/>
    </location>
</feature>
<dbReference type="GO" id="GO:0003677">
    <property type="term" value="F:DNA binding"/>
    <property type="evidence" value="ECO:0007669"/>
    <property type="project" value="UniProtKB-KW"/>
</dbReference>
<dbReference type="InterPro" id="IPR001005">
    <property type="entry name" value="SANT/Myb"/>
</dbReference>
<keyword evidence="3" id="KW-0805">Transcription regulation</keyword>
<dbReference type="PROSITE" id="PS50090">
    <property type="entry name" value="MYB_LIKE"/>
    <property type="match status" value="1"/>
</dbReference>
<dbReference type="Gene3D" id="1.10.10.60">
    <property type="entry name" value="Homeodomain-like"/>
    <property type="match status" value="2"/>
</dbReference>
<evidence type="ECO:0000256" key="7">
    <source>
        <dbReference type="SAM" id="MobiDB-lite"/>
    </source>
</evidence>
<dbReference type="InterPro" id="IPR044822">
    <property type="entry name" value="Myb_DNA-bind_4"/>
</dbReference>
<dbReference type="GO" id="GO:0005634">
    <property type="term" value="C:nucleus"/>
    <property type="evidence" value="ECO:0007669"/>
    <property type="project" value="UniProtKB-SubCell"/>
</dbReference>
<evidence type="ECO:0000256" key="4">
    <source>
        <dbReference type="ARBA" id="ARBA00023125"/>
    </source>
</evidence>
<evidence type="ECO:0000256" key="6">
    <source>
        <dbReference type="ARBA" id="ARBA00023242"/>
    </source>
</evidence>
<sequence>MAAMLARGQRLCQMVHDAGLRHGTEDRLQTVLATGWWMVAVDASYDTQYDQMIVSSTNKFTVAKKLADDIAVLLQPTRPGSSLPATLIGLHGRNLFQASVALRLPADATKNVCLEVALAVSLGIVIELNAIENKWIFKKKTEADGGIVCHLEETLALLKIRSDMDAAFRDATLKGPLWEEVSRKLAEEGYRRNAKKCKEKFENVHKYYKRTKDSRAGRNDGKTYRFFRQLEAMQSTSGVTAAPMASAPPPATAVGVPGVVGPTALRPLAEPPPVGAAAAATAGLPTPVVVGNLSFSTSNTEEYSDEDDSDDEGTDDMGGGADERGKRKRTSEGGAAAGSGGEAGSGKMMRFFEGLMKQVMERQEAMQQRFLEAIEKREQDRMIREEAWRRQEMARLAREQEILGQERAMAATRDAAVLSFIQKITGQTIPMPSIAAQAITFMPPPPPSQPHATPIAYSAAPVHPRPPSSQPPATHSPPQPQPSPRQQKPPTMPPVTPQPHKSPAPATPQLQQQAPAVNSSCMDIVVVPSEAPHDSSGYDGSGGGSGPTSSRWPKAEVHALIQLRSNLDMRYQEAGPKGPLWEEISAGMRRMGYNRSSKRCKEKWENINKYFKKVKESNKKRPEDSKTCPYFHQLEALYRNKAALGSPSGAGGALALPPPAVHANAAPQERIEAFTVAAPISQTAPQQPPVAKNAPATPGTARVMAAARGQESPGERKGWRRATAAAEGIMKETTMEQRQPQPQAAQQAAINSYNRTGGGGAESDNMDEDDEDEDDYEDEDEEDDLDGNKTQYKIQFQGQQQHQNQHQQHHHNVVRPNATSSGGGNPPGAAAPSAPAAATTTAGSFLGMVQ</sequence>
<dbReference type="OMA" id="ETHDAGY"/>
<dbReference type="eggNOG" id="KOG4282">
    <property type="taxonomic scope" value="Eukaryota"/>
</dbReference>
<protein>
    <submittedName>
        <fullName evidence="8">Trihelix transcription factor GT-2</fullName>
    </submittedName>
</protein>
<accession>M8A4E9</accession>
<dbReference type="PANTHER" id="PTHR21654">
    <property type="entry name" value="FI21293P1"/>
    <property type="match status" value="1"/>
</dbReference>
<dbReference type="AlphaFoldDB" id="M8A4E9"/>
<gene>
    <name evidence="8" type="ORF">TRIUR3_33328</name>
</gene>
<name>M8A4E9_TRIUA</name>
<comment type="subcellular location">
    <subcellularLocation>
        <location evidence="1">Nucleus</location>
    </subcellularLocation>
</comment>
<keyword evidence="2" id="KW-0677">Repeat</keyword>
<dbReference type="SMART" id="SM00717">
    <property type="entry name" value="SANT"/>
    <property type="match status" value="2"/>
</dbReference>
<dbReference type="Pfam" id="PF13837">
    <property type="entry name" value="Myb_DNA-bind_4"/>
    <property type="match status" value="2"/>
</dbReference>
<organism evidence="8">
    <name type="scientific">Triticum urartu</name>
    <name type="common">Red wild einkorn</name>
    <name type="synonym">Crithodium urartu</name>
    <dbReference type="NCBI Taxonomy" id="4572"/>
    <lineage>
        <taxon>Eukaryota</taxon>
        <taxon>Viridiplantae</taxon>
        <taxon>Streptophyta</taxon>
        <taxon>Embryophyta</taxon>
        <taxon>Tracheophyta</taxon>
        <taxon>Spermatophyta</taxon>
        <taxon>Magnoliopsida</taxon>
        <taxon>Liliopsida</taxon>
        <taxon>Poales</taxon>
        <taxon>Poaceae</taxon>
        <taxon>BOP clade</taxon>
        <taxon>Pooideae</taxon>
        <taxon>Triticodae</taxon>
        <taxon>Triticeae</taxon>
        <taxon>Triticinae</taxon>
        <taxon>Triticum</taxon>
    </lineage>
</organism>